<organism evidence="1 2">
    <name type="scientific">Mogibacterium diversum</name>
    <dbReference type="NCBI Taxonomy" id="114527"/>
    <lineage>
        <taxon>Bacteria</taxon>
        <taxon>Bacillati</taxon>
        <taxon>Bacillota</taxon>
        <taxon>Clostridia</taxon>
        <taxon>Peptostreptococcales</taxon>
        <taxon>Anaerovoracaceae</taxon>
        <taxon>Mogibacterium</taxon>
    </lineage>
</organism>
<dbReference type="RefSeq" id="WP_106057536.1">
    <property type="nucleotide sequence ID" value="NZ_CP027228.1"/>
</dbReference>
<dbReference type="AlphaFoldDB" id="A0A2S0L5C1"/>
<dbReference type="InterPro" id="IPR010181">
    <property type="entry name" value="CGCAxxGCC_motif"/>
</dbReference>
<dbReference type="Proteomes" id="UP000237883">
    <property type="component" value="Chromosome"/>
</dbReference>
<evidence type="ECO:0000313" key="2">
    <source>
        <dbReference type="Proteomes" id="UP000237883"/>
    </source>
</evidence>
<protein>
    <recommendedName>
        <fullName evidence="3">C_GCAxxG_C_C family protein</fullName>
    </recommendedName>
</protein>
<proteinExistence type="predicted"/>
<dbReference type="OrthoDB" id="9791535at2"/>
<dbReference type="NCBIfam" id="TIGR01909">
    <property type="entry name" value="C_GCAxxG_C_C"/>
    <property type="match status" value="1"/>
</dbReference>
<accession>A0A2S0L5C1</accession>
<dbReference type="GeneID" id="78391877"/>
<reference evidence="2" key="1">
    <citation type="submission" date="2018-02" db="EMBL/GenBank/DDBJ databases">
        <authorList>
            <person name="Holder M.E."/>
            <person name="Ajami N.J."/>
            <person name="Petrosino J.F."/>
        </authorList>
    </citation>
    <scope>NUCLEOTIDE SEQUENCE [LARGE SCALE GENOMIC DNA]</scope>
    <source>
        <strain evidence="2">CCUG 47132</strain>
    </source>
</reference>
<evidence type="ECO:0000313" key="1">
    <source>
        <dbReference type="EMBL" id="AVM48481.1"/>
    </source>
</evidence>
<dbReference type="EMBL" id="CP027228">
    <property type="protein sequence ID" value="AVM48481.1"/>
    <property type="molecule type" value="Genomic_DNA"/>
</dbReference>
<sequence>MDKGNIAELFGRGQDCGQIVVEHFANKIGVSKEEANRMAAAFGGGLGVGETCGAVMGAMIVLGLKYGHNGPDDNERKGEMNEKRAEFLALWNEKYGKVRCEDLLGNNIGTQEGLTKILDEGLLFSFCPSLVDDAIKMLEKLA</sequence>
<keyword evidence="2" id="KW-1185">Reference proteome</keyword>
<gene>
    <name evidence="1" type="ORF">C5Q96_06320</name>
</gene>
<name>A0A2S0L5C1_9FIRM</name>
<dbReference type="KEGG" id="mdv:C5Q96_06320"/>
<dbReference type="Pfam" id="PF09719">
    <property type="entry name" value="C_GCAxxG_C_C"/>
    <property type="match status" value="1"/>
</dbReference>
<evidence type="ECO:0008006" key="3">
    <source>
        <dbReference type="Google" id="ProtNLM"/>
    </source>
</evidence>